<comment type="caution">
    <text evidence="1">The sequence shown here is derived from an EMBL/GenBank/DDBJ whole genome shotgun (WGS) entry which is preliminary data.</text>
</comment>
<evidence type="ECO:0000313" key="2">
    <source>
        <dbReference type="Proteomes" id="UP000191686"/>
    </source>
</evidence>
<sequence>MNIYDAACDMVNRILGQIHHLQSLGFKDNIHVYKTFAELDFIERLVNSSYETKDGKSDDLEMLIKLVHHVLNYHIDRGDIHTITHIKPKENNEGWTSYHCPK</sequence>
<dbReference type="RefSeq" id="WP_080323415.1">
    <property type="nucleotide sequence ID" value="NZ_JAIMHC010000001.1"/>
</dbReference>
<dbReference type="AlphaFoldDB" id="A0ABD4UCK3"/>
<organism evidence="1 2">
    <name type="scientific">Burkholderia cenocepacia</name>
    <dbReference type="NCBI Taxonomy" id="95486"/>
    <lineage>
        <taxon>Bacteria</taxon>
        <taxon>Pseudomonadati</taxon>
        <taxon>Pseudomonadota</taxon>
        <taxon>Betaproteobacteria</taxon>
        <taxon>Burkholderiales</taxon>
        <taxon>Burkholderiaceae</taxon>
        <taxon>Burkholderia</taxon>
        <taxon>Burkholderia cepacia complex</taxon>
    </lineage>
</organism>
<reference evidence="1 2" key="1">
    <citation type="journal article" date="2017" name="Front. Microbiol.">
        <title>Genomics reveals a unique clone of Burkholderia cenocepacia harbouring an actively excising novel genomic island.</title>
        <authorList>
            <person name="Patil P."/>
            <person name="Mali S."/>
            <person name="Midha S."/>
            <person name="Gautam V."/>
            <person name="Dash L."/>
            <person name="Kumar S."/>
            <person name="Shastri J."/>
            <person name="Singhal L."/>
            <person name="Patil P.B."/>
        </authorList>
    </citation>
    <scope>NUCLEOTIDE SEQUENCE [LARGE SCALE GENOMIC DNA]</scope>
    <source>
        <strain evidence="1 2">BC-19</strain>
    </source>
</reference>
<gene>
    <name evidence="1" type="ORF">UE95_012445</name>
</gene>
<accession>A0ABD4UCK3</accession>
<dbReference type="Proteomes" id="UP000191686">
    <property type="component" value="Unassembled WGS sequence"/>
</dbReference>
<evidence type="ECO:0000313" key="1">
    <source>
        <dbReference type="EMBL" id="MCW3712097.1"/>
    </source>
</evidence>
<dbReference type="EMBL" id="JYMX02000008">
    <property type="protein sequence ID" value="MCW3712097.1"/>
    <property type="molecule type" value="Genomic_DNA"/>
</dbReference>
<reference evidence="1 2" key="2">
    <citation type="journal article" date="2017" name="Front. Microbiol.">
        <title>Genomics Reveals a Unique Clone of Burkholderia cenocepacia Harboring an Actively Excising Novel Genomic Island.</title>
        <authorList>
            <person name="Patil P.P."/>
            <person name="Mali S."/>
            <person name="Midha S."/>
            <person name="Gautam V."/>
            <person name="Dash L."/>
            <person name="Kumar S."/>
            <person name="Shastri J."/>
            <person name="Singhal L."/>
            <person name="Patil P.B."/>
        </authorList>
    </citation>
    <scope>NUCLEOTIDE SEQUENCE [LARGE SCALE GENOMIC DNA]</scope>
    <source>
        <strain evidence="1 2">BC-19</strain>
    </source>
</reference>
<protein>
    <submittedName>
        <fullName evidence="1">Uncharacterized protein</fullName>
    </submittedName>
</protein>
<name>A0ABD4UCK3_9BURK</name>
<proteinExistence type="predicted"/>